<dbReference type="Pfam" id="PF05032">
    <property type="entry name" value="Spo12"/>
    <property type="match status" value="1"/>
</dbReference>
<dbReference type="InParanoid" id="A0A1D2VCI5"/>
<evidence type="ECO:0000313" key="1">
    <source>
        <dbReference type="EMBL" id="ODV59329.1"/>
    </source>
</evidence>
<dbReference type="GeneID" id="30967355"/>
<keyword evidence="2" id="KW-1185">Reference proteome</keyword>
<name>A0A1D2VCI5_9ASCO</name>
<evidence type="ECO:0000313" key="2">
    <source>
        <dbReference type="Proteomes" id="UP000095038"/>
    </source>
</evidence>
<dbReference type="EMBL" id="KV454486">
    <property type="protein sequence ID" value="ODV59329.1"/>
    <property type="molecule type" value="Genomic_DNA"/>
</dbReference>
<dbReference type="Proteomes" id="UP000095038">
    <property type="component" value="Unassembled WGS sequence"/>
</dbReference>
<protein>
    <submittedName>
        <fullName evidence="1">Uncharacterized protein</fullName>
    </submittedName>
</protein>
<dbReference type="AlphaFoldDB" id="A0A1D2VCI5"/>
<proteinExistence type="predicted"/>
<gene>
    <name evidence="1" type="ORF">ASCRUDRAFT_77085</name>
</gene>
<sequence length="161" mass="18238">MVAKSKLAASPLALKKFHPLLKDRYIQKSNIGRMNKTNRITNHYVSPSDKMNASPCSKQLLYHKQRIFKNNAKQFSGLKRLLNLELEDDTPKDSKIIEIIKNEDTFSVLDSLKALKVSCDPNNSEEMESDTSILENSMIGEAEMKNILEEKSLATPAQARE</sequence>
<dbReference type="InterPro" id="IPR007727">
    <property type="entry name" value="Spo12"/>
</dbReference>
<reference evidence="2" key="1">
    <citation type="submission" date="2016-05" db="EMBL/GenBank/DDBJ databases">
        <title>Comparative genomics of biotechnologically important yeasts.</title>
        <authorList>
            <consortium name="DOE Joint Genome Institute"/>
            <person name="Riley R."/>
            <person name="Haridas S."/>
            <person name="Wolfe K.H."/>
            <person name="Lopes M.R."/>
            <person name="Hittinger C.T."/>
            <person name="Goker M."/>
            <person name="Salamov A."/>
            <person name="Wisecaver J."/>
            <person name="Long T.M."/>
            <person name="Aerts A.L."/>
            <person name="Barry K."/>
            <person name="Choi C."/>
            <person name="Clum A."/>
            <person name="Coughlan A.Y."/>
            <person name="Deshpande S."/>
            <person name="Douglass A.P."/>
            <person name="Hanson S.J."/>
            <person name="Klenk H.-P."/>
            <person name="Labutti K."/>
            <person name="Lapidus A."/>
            <person name="Lindquist E."/>
            <person name="Lipzen A."/>
            <person name="Meier-Kolthoff J.P."/>
            <person name="Ohm R.A."/>
            <person name="Otillar R.P."/>
            <person name="Pangilinan J."/>
            <person name="Peng Y."/>
            <person name="Rokas A."/>
            <person name="Rosa C.A."/>
            <person name="Scheuner C."/>
            <person name="Sibirny A.A."/>
            <person name="Slot J.C."/>
            <person name="Stielow J.B."/>
            <person name="Sun H."/>
            <person name="Kurtzman C.P."/>
            <person name="Blackwell M."/>
            <person name="Grigoriev I.V."/>
            <person name="Jeffries T.W."/>
        </authorList>
    </citation>
    <scope>NUCLEOTIDE SEQUENCE [LARGE SCALE GENOMIC DNA]</scope>
    <source>
        <strain evidence="2">DSM 1968</strain>
    </source>
</reference>
<accession>A0A1D2VCI5</accession>
<dbReference type="RefSeq" id="XP_020045636.1">
    <property type="nucleotide sequence ID" value="XM_020193719.1"/>
</dbReference>
<organism evidence="1 2">
    <name type="scientific">Ascoidea rubescens DSM 1968</name>
    <dbReference type="NCBI Taxonomy" id="1344418"/>
    <lineage>
        <taxon>Eukaryota</taxon>
        <taxon>Fungi</taxon>
        <taxon>Dikarya</taxon>
        <taxon>Ascomycota</taxon>
        <taxon>Saccharomycotina</taxon>
        <taxon>Saccharomycetes</taxon>
        <taxon>Ascoideaceae</taxon>
        <taxon>Ascoidea</taxon>
    </lineage>
</organism>